<protein>
    <submittedName>
        <fullName evidence="2">Uncharacterized protein</fullName>
    </submittedName>
</protein>
<feature type="transmembrane region" description="Helical" evidence="1">
    <location>
        <begin position="14"/>
        <end position="34"/>
    </location>
</feature>
<keyword evidence="3" id="KW-1185">Reference proteome</keyword>
<sequence>MLADAAGWDWWRDYFLLTSITITIVMLVAELVLTELEAGAVTGR</sequence>
<dbReference type="Proteomes" id="UP000183769">
    <property type="component" value="Unassembled WGS sequence"/>
</dbReference>
<keyword evidence="1" id="KW-0812">Transmembrane</keyword>
<proteinExistence type="predicted"/>
<evidence type="ECO:0000256" key="1">
    <source>
        <dbReference type="SAM" id="Phobius"/>
    </source>
</evidence>
<reference evidence="3" key="1">
    <citation type="submission" date="2016-10" db="EMBL/GenBank/DDBJ databases">
        <authorList>
            <person name="Varghese N."/>
            <person name="Submissions S."/>
        </authorList>
    </citation>
    <scope>NUCLEOTIDE SEQUENCE [LARGE SCALE GENOMIC DNA]</scope>
    <source>
        <strain evidence="3">CGMCC 1.10329</strain>
    </source>
</reference>
<name>A0A1I5VPS9_9EURY</name>
<accession>A0A1I5VPS9</accession>
<keyword evidence="1" id="KW-0472">Membrane</keyword>
<dbReference type="AlphaFoldDB" id="A0A1I5VPS9"/>
<evidence type="ECO:0000313" key="3">
    <source>
        <dbReference type="Proteomes" id="UP000183769"/>
    </source>
</evidence>
<evidence type="ECO:0000313" key="2">
    <source>
        <dbReference type="EMBL" id="SFQ09277.1"/>
    </source>
</evidence>
<gene>
    <name evidence="2" type="ORF">SAMN05216277_11916</name>
</gene>
<organism evidence="2 3">
    <name type="scientific">Halolamina pelagica</name>
    <dbReference type="NCBI Taxonomy" id="699431"/>
    <lineage>
        <taxon>Archaea</taxon>
        <taxon>Methanobacteriati</taxon>
        <taxon>Methanobacteriota</taxon>
        <taxon>Stenosarchaea group</taxon>
        <taxon>Halobacteria</taxon>
        <taxon>Halobacteriales</taxon>
        <taxon>Haloferacaceae</taxon>
    </lineage>
</organism>
<dbReference type="RefSeq" id="WP_255458124.1">
    <property type="nucleotide sequence ID" value="NZ_FOXI01000019.1"/>
</dbReference>
<keyword evidence="1" id="KW-1133">Transmembrane helix</keyword>
<dbReference type="EMBL" id="FOXI01000019">
    <property type="protein sequence ID" value="SFQ09277.1"/>
    <property type="molecule type" value="Genomic_DNA"/>
</dbReference>